<dbReference type="PANTHER" id="PTHR13191:SF0">
    <property type="entry name" value="RIBOSOMAL RNA-PROCESSING PROTEIN 7 HOMOLOG A-RELATED"/>
    <property type="match status" value="1"/>
</dbReference>
<sequence>MKKRKVKGIQGDSNSSKKKRREDEISEGGKRRPAAEEAGPVLMTKMKKRKEKSVDGDSNSSKKKMRKEKRVDGDSDSSKKKMRKEKRVDGDHDGSKKKMRKGKRLEGDSSSSKKERRKEKTSEGDCTAPFKLLPKIISRCAMNMVQFLVSLRLVCWQTWLGSNFYFSGGESKNAARSKNKDALLLKKEKRSTEHKVDAKKGPVAEISSVDEDCSRGMKKWVMEYQQRRPGLDVIQQRLNEFIASYEAEQEQAKRVREARAAGEGWTVVVHHKGRKKTTDSESGVAVGSVSQAAVEQKMTQKKEKELALDFYRFQRREARRNDRFYCEFGQSRSTQLFSNGCCTCGNKFEQDKKRVQQLRAARKFRPY</sequence>
<feature type="compositionally biased region" description="Basic and acidic residues" evidence="3">
    <location>
        <begin position="69"/>
        <end position="79"/>
    </location>
</feature>
<evidence type="ECO:0000313" key="6">
    <source>
        <dbReference type="Proteomes" id="UP001189122"/>
    </source>
</evidence>
<dbReference type="Proteomes" id="UP001189122">
    <property type="component" value="Unassembled WGS sequence"/>
</dbReference>
<dbReference type="Gene3D" id="6.10.250.1770">
    <property type="match status" value="1"/>
</dbReference>
<dbReference type="PANTHER" id="PTHR13191">
    <property type="entry name" value="RIBOSOMAL RNA PROCESSING PROTEIN 7-RELATED"/>
    <property type="match status" value="1"/>
</dbReference>
<keyword evidence="2" id="KW-0175">Coiled coil</keyword>
<evidence type="ECO:0000256" key="2">
    <source>
        <dbReference type="SAM" id="Coils"/>
    </source>
</evidence>
<feature type="compositionally biased region" description="Basic and acidic residues" evidence="3">
    <location>
        <begin position="104"/>
        <end position="123"/>
    </location>
</feature>
<evidence type="ECO:0000313" key="5">
    <source>
        <dbReference type="EMBL" id="CAA2628858.1"/>
    </source>
</evidence>
<organism evidence="5">
    <name type="scientific">Spirodela intermedia</name>
    <name type="common">Intermediate duckweed</name>
    <dbReference type="NCBI Taxonomy" id="51605"/>
    <lineage>
        <taxon>Eukaryota</taxon>
        <taxon>Viridiplantae</taxon>
        <taxon>Streptophyta</taxon>
        <taxon>Embryophyta</taxon>
        <taxon>Tracheophyta</taxon>
        <taxon>Spermatophyta</taxon>
        <taxon>Magnoliopsida</taxon>
        <taxon>Liliopsida</taxon>
        <taxon>Araceae</taxon>
        <taxon>Lemnoideae</taxon>
        <taxon>Spirodela</taxon>
    </lineage>
</organism>
<dbReference type="EMBL" id="CACRZD030000011">
    <property type="protein sequence ID" value="CAA6668105.1"/>
    <property type="molecule type" value="Genomic_DNA"/>
</dbReference>
<dbReference type="AlphaFoldDB" id="A0A7I8JEB6"/>
<comment type="similarity">
    <text evidence="1">Belongs to the RRP7 family.</text>
</comment>
<feature type="domain" description="Ribosomal RNA-processing protein 7 C-terminal" evidence="4">
    <location>
        <begin position="226"/>
        <end position="322"/>
    </location>
</feature>
<feature type="coiled-coil region" evidence="2">
    <location>
        <begin position="231"/>
        <end position="258"/>
    </location>
</feature>
<dbReference type="GO" id="GO:0000028">
    <property type="term" value="P:ribosomal small subunit assembly"/>
    <property type="evidence" value="ECO:0007669"/>
    <property type="project" value="TreeGrafter"/>
</dbReference>
<keyword evidence="6" id="KW-1185">Reference proteome</keyword>
<evidence type="ECO:0000256" key="3">
    <source>
        <dbReference type="SAM" id="MobiDB-lite"/>
    </source>
</evidence>
<reference evidence="5 6" key="1">
    <citation type="submission" date="2019-12" db="EMBL/GenBank/DDBJ databases">
        <authorList>
            <person name="Scholz U."/>
            <person name="Mascher M."/>
            <person name="Fiebig A."/>
        </authorList>
    </citation>
    <scope>NUCLEOTIDE SEQUENCE</scope>
</reference>
<evidence type="ECO:0000259" key="4">
    <source>
        <dbReference type="Pfam" id="PF12923"/>
    </source>
</evidence>
<name>A0A7I8JEB6_SPIIN</name>
<dbReference type="EMBL" id="LR743598">
    <property type="protein sequence ID" value="CAA2628858.1"/>
    <property type="molecule type" value="Genomic_DNA"/>
</dbReference>
<dbReference type="GO" id="GO:0032545">
    <property type="term" value="C:CURI complex"/>
    <property type="evidence" value="ECO:0007669"/>
    <property type="project" value="TreeGrafter"/>
</dbReference>
<gene>
    <name evidence="5" type="ORF">SI7747_11014499</name>
</gene>
<dbReference type="GO" id="GO:0034456">
    <property type="term" value="C:UTP-C complex"/>
    <property type="evidence" value="ECO:0007669"/>
    <property type="project" value="TreeGrafter"/>
</dbReference>
<feature type="region of interest" description="Disordered" evidence="3">
    <location>
        <begin position="1"/>
        <end position="125"/>
    </location>
</feature>
<protein>
    <recommendedName>
        <fullName evidence="4">Ribosomal RNA-processing protein 7 C-terminal domain-containing protein</fullName>
    </recommendedName>
</protein>
<feature type="compositionally biased region" description="Basic and acidic residues" evidence="3">
    <location>
        <begin position="21"/>
        <end position="35"/>
    </location>
</feature>
<proteinExistence type="inferred from homology"/>
<dbReference type="InterPro" id="IPR024326">
    <property type="entry name" value="RRP7_C"/>
</dbReference>
<evidence type="ECO:0000256" key="1">
    <source>
        <dbReference type="ARBA" id="ARBA00006110"/>
    </source>
</evidence>
<dbReference type="GO" id="GO:0006364">
    <property type="term" value="P:rRNA processing"/>
    <property type="evidence" value="ECO:0007669"/>
    <property type="project" value="TreeGrafter"/>
</dbReference>
<feature type="compositionally biased region" description="Basic and acidic residues" evidence="3">
    <location>
        <begin position="86"/>
        <end position="96"/>
    </location>
</feature>
<dbReference type="InterPro" id="IPR040446">
    <property type="entry name" value="RRP7"/>
</dbReference>
<accession>A0A7I8JEB6</accession>
<dbReference type="Pfam" id="PF12923">
    <property type="entry name" value="RRP7"/>
    <property type="match status" value="1"/>
</dbReference>